<dbReference type="AlphaFoldDB" id="A0A9W9SLV9"/>
<dbReference type="InterPro" id="IPR000330">
    <property type="entry name" value="SNF2_N"/>
</dbReference>
<dbReference type="OrthoDB" id="4368268at2759"/>
<comment type="caution">
    <text evidence="4">The sequence shown here is derived from an EMBL/GenBank/DDBJ whole genome shotgun (WGS) entry which is preliminary data.</text>
</comment>
<dbReference type="Pfam" id="PF00176">
    <property type="entry name" value="SNF2-rel_dom"/>
    <property type="match status" value="1"/>
</dbReference>
<evidence type="ECO:0000313" key="5">
    <source>
        <dbReference type="Proteomes" id="UP001147782"/>
    </source>
</evidence>
<dbReference type="GO" id="GO:0005524">
    <property type="term" value="F:ATP binding"/>
    <property type="evidence" value="ECO:0007669"/>
    <property type="project" value="InterPro"/>
</dbReference>
<protein>
    <recommendedName>
        <fullName evidence="3">SNF2 N-terminal domain-containing protein</fullName>
    </recommendedName>
</protein>
<reference evidence="4" key="2">
    <citation type="journal article" date="2023" name="IMA Fungus">
        <title>Comparative genomic study of the Penicillium genus elucidates a diverse pangenome and 15 lateral gene transfer events.</title>
        <authorList>
            <person name="Petersen C."/>
            <person name="Sorensen T."/>
            <person name="Nielsen M.R."/>
            <person name="Sondergaard T.E."/>
            <person name="Sorensen J.L."/>
            <person name="Fitzpatrick D.A."/>
            <person name="Frisvad J.C."/>
            <person name="Nielsen K.L."/>
        </authorList>
    </citation>
    <scope>NUCLEOTIDE SEQUENCE</scope>
    <source>
        <strain evidence="4">IBT 29864</strain>
    </source>
</reference>
<dbReference type="InterPro" id="IPR038718">
    <property type="entry name" value="SNF2-like_sf"/>
</dbReference>
<keyword evidence="1" id="KW-0547">Nucleotide-binding</keyword>
<proteinExistence type="predicted"/>
<evidence type="ECO:0000256" key="1">
    <source>
        <dbReference type="ARBA" id="ARBA00022741"/>
    </source>
</evidence>
<organism evidence="4 5">
    <name type="scientific">Penicillium cataractarum</name>
    <dbReference type="NCBI Taxonomy" id="2100454"/>
    <lineage>
        <taxon>Eukaryota</taxon>
        <taxon>Fungi</taxon>
        <taxon>Dikarya</taxon>
        <taxon>Ascomycota</taxon>
        <taxon>Pezizomycotina</taxon>
        <taxon>Eurotiomycetes</taxon>
        <taxon>Eurotiomycetidae</taxon>
        <taxon>Eurotiales</taxon>
        <taxon>Aspergillaceae</taxon>
        <taxon>Penicillium</taxon>
    </lineage>
</organism>
<evidence type="ECO:0000256" key="2">
    <source>
        <dbReference type="ARBA" id="ARBA00022840"/>
    </source>
</evidence>
<accession>A0A9W9SLV9</accession>
<dbReference type="SUPFAM" id="SSF52540">
    <property type="entry name" value="P-loop containing nucleoside triphosphate hydrolases"/>
    <property type="match status" value="1"/>
</dbReference>
<dbReference type="PANTHER" id="PTHR10799">
    <property type="entry name" value="SNF2/RAD54 HELICASE FAMILY"/>
    <property type="match status" value="1"/>
</dbReference>
<dbReference type="RefSeq" id="XP_056558243.1">
    <property type="nucleotide sequence ID" value="XM_056696031.1"/>
</dbReference>
<keyword evidence="2" id="KW-0067">ATP-binding</keyword>
<gene>
    <name evidence="4" type="ORF">N7496_003100</name>
</gene>
<dbReference type="Gene3D" id="3.40.50.10810">
    <property type="entry name" value="Tandem AAA-ATPase domain"/>
    <property type="match status" value="1"/>
</dbReference>
<reference evidence="4" key="1">
    <citation type="submission" date="2022-11" db="EMBL/GenBank/DDBJ databases">
        <authorList>
            <person name="Petersen C."/>
        </authorList>
    </citation>
    <scope>NUCLEOTIDE SEQUENCE</scope>
    <source>
        <strain evidence="4">IBT 29864</strain>
    </source>
</reference>
<evidence type="ECO:0000259" key="3">
    <source>
        <dbReference type="Pfam" id="PF00176"/>
    </source>
</evidence>
<keyword evidence="5" id="KW-1185">Reference proteome</keyword>
<dbReference type="Proteomes" id="UP001147782">
    <property type="component" value="Unassembled WGS sequence"/>
</dbReference>
<dbReference type="EMBL" id="JAPZBS010000002">
    <property type="protein sequence ID" value="KAJ5380672.1"/>
    <property type="molecule type" value="Genomic_DNA"/>
</dbReference>
<feature type="domain" description="SNF2 N-terminal" evidence="3">
    <location>
        <begin position="70"/>
        <end position="207"/>
    </location>
</feature>
<dbReference type="GeneID" id="81435208"/>
<name>A0A9W9SLV9_9EURO</name>
<evidence type="ECO:0000313" key="4">
    <source>
        <dbReference type="EMBL" id="KAJ5380672.1"/>
    </source>
</evidence>
<sequence>MKQGVRGQWPTSEWVESAHKMRLEKVSAPSSPLEDACGYAGIPVIHGVPILSPENIRPGTGRTTILRPWQPSAIAWLMGQLGSPLQGGILSDACGMGKTLTSLCVIYFLIQRKMEYDWSPTFRASLIVVPSSDIPQWVDQIERYFGSKFNVLIFMGDPEHLQDSNRKQRTVKSTADLLKKLDDLDPSDPRTAYTLVVTTYDTMHLRTTRLVYSS</sequence>
<dbReference type="InterPro" id="IPR027417">
    <property type="entry name" value="P-loop_NTPase"/>
</dbReference>